<dbReference type="Proteomes" id="UP000642070">
    <property type="component" value="Unassembled WGS sequence"/>
</dbReference>
<comment type="caution">
    <text evidence="4">The sequence shown here is derived from an EMBL/GenBank/DDBJ whole genome shotgun (WGS) entry which is preliminary data.</text>
</comment>
<evidence type="ECO:0000256" key="2">
    <source>
        <dbReference type="ARBA" id="ARBA00022448"/>
    </source>
</evidence>
<proteinExistence type="inferred from homology"/>
<sequence length="436" mass="46101">MAPLSAPGMDRRRFLGLTAGAGVTLLAGAACGAGGGSADAGDPKTLNVLCEGGGKAELQPVVDAYQKSAGVTVNLVELPYDGLFNRLTTELANGKPSFDVCAVDAVWLPLFAGKLAAIDQLFTDQVKADLFPALVKEASTGGKFVGMPVWTNAEVLLYRKDLFENPAEQAAFQTRFGYPLAPPKDWKQFTEVAQFFTRPDQKLYGTDVKGAVETEWLAHVLQAGSPGVVLDDSGAVIIDNAQHLAALTFYADLANKHKVNPAGPQQTDWNAAQNLFNSGGTAMTRFWAHAYRQIPKDAAVAGKVGVAPMIGGTAGVAAIPGPWYLGIPQAGTKQDTAAEFIKACYDNNALSVQSSLGLAARKSAYQQYATQAGYESFGPLLSTLDASATRTRPATPHWQRIVDGVLIPMLQKSLTPGADYAGLLKDAKTQIEGIIK</sequence>
<evidence type="ECO:0000256" key="3">
    <source>
        <dbReference type="ARBA" id="ARBA00022729"/>
    </source>
</evidence>
<evidence type="ECO:0000313" key="5">
    <source>
        <dbReference type="Proteomes" id="UP000642070"/>
    </source>
</evidence>
<reference evidence="4" key="1">
    <citation type="journal article" date="2014" name="Int. J. Syst. Evol. Microbiol.">
        <title>Complete genome sequence of Corynebacterium casei LMG S-19264T (=DSM 44701T), isolated from a smear-ripened cheese.</title>
        <authorList>
            <consortium name="US DOE Joint Genome Institute (JGI-PGF)"/>
            <person name="Walter F."/>
            <person name="Albersmeier A."/>
            <person name="Kalinowski J."/>
            <person name="Ruckert C."/>
        </authorList>
    </citation>
    <scope>NUCLEOTIDE SEQUENCE</scope>
    <source>
        <strain evidence="4">JCM 19831</strain>
    </source>
</reference>
<accession>A0A917T0W6</accession>
<comment type="similarity">
    <text evidence="1">Belongs to the bacterial solute-binding protein 1 family.</text>
</comment>
<evidence type="ECO:0000313" key="4">
    <source>
        <dbReference type="EMBL" id="GGM06320.1"/>
    </source>
</evidence>
<reference evidence="4" key="2">
    <citation type="submission" date="2020-09" db="EMBL/GenBank/DDBJ databases">
        <authorList>
            <person name="Sun Q."/>
            <person name="Ohkuma M."/>
        </authorList>
    </citation>
    <scope>NUCLEOTIDE SEQUENCE</scope>
    <source>
        <strain evidence="4">JCM 19831</strain>
    </source>
</reference>
<keyword evidence="5" id="KW-1185">Reference proteome</keyword>
<dbReference type="SUPFAM" id="SSF53850">
    <property type="entry name" value="Periplasmic binding protein-like II"/>
    <property type="match status" value="1"/>
</dbReference>
<dbReference type="RefSeq" id="WP_229833984.1">
    <property type="nucleotide sequence ID" value="NZ_BMPI01000002.1"/>
</dbReference>
<dbReference type="InterPro" id="IPR006311">
    <property type="entry name" value="TAT_signal"/>
</dbReference>
<dbReference type="InterPro" id="IPR006059">
    <property type="entry name" value="SBP"/>
</dbReference>
<keyword evidence="3" id="KW-0732">Signal</keyword>
<organism evidence="4 5">
    <name type="scientific">Dactylosporangium sucinum</name>
    <dbReference type="NCBI Taxonomy" id="1424081"/>
    <lineage>
        <taxon>Bacteria</taxon>
        <taxon>Bacillati</taxon>
        <taxon>Actinomycetota</taxon>
        <taxon>Actinomycetes</taxon>
        <taxon>Micromonosporales</taxon>
        <taxon>Micromonosporaceae</taxon>
        <taxon>Dactylosporangium</taxon>
    </lineage>
</organism>
<dbReference type="InterPro" id="IPR050490">
    <property type="entry name" value="Bact_solute-bd_prot1"/>
</dbReference>
<dbReference type="PANTHER" id="PTHR43649">
    <property type="entry name" value="ARABINOSE-BINDING PROTEIN-RELATED"/>
    <property type="match status" value="1"/>
</dbReference>
<dbReference type="Pfam" id="PF01547">
    <property type="entry name" value="SBP_bac_1"/>
    <property type="match status" value="1"/>
</dbReference>
<dbReference type="PANTHER" id="PTHR43649:SF34">
    <property type="entry name" value="ABC TRANSPORTER PERIPLASMIC-BINDING PROTEIN YCJN-RELATED"/>
    <property type="match status" value="1"/>
</dbReference>
<keyword evidence="2" id="KW-0813">Transport</keyword>
<evidence type="ECO:0000256" key="1">
    <source>
        <dbReference type="ARBA" id="ARBA00008520"/>
    </source>
</evidence>
<protein>
    <recommendedName>
        <fullName evidence="6">Sugar ABC transporter substrate-binding protein</fullName>
    </recommendedName>
</protein>
<dbReference type="AlphaFoldDB" id="A0A917T0W6"/>
<dbReference type="EMBL" id="BMPI01000002">
    <property type="protein sequence ID" value="GGM06320.1"/>
    <property type="molecule type" value="Genomic_DNA"/>
</dbReference>
<dbReference type="PROSITE" id="PS51318">
    <property type="entry name" value="TAT"/>
    <property type="match status" value="1"/>
</dbReference>
<evidence type="ECO:0008006" key="6">
    <source>
        <dbReference type="Google" id="ProtNLM"/>
    </source>
</evidence>
<dbReference type="Gene3D" id="3.40.190.10">
    <property type="entry name" value="Periplasmic binding protein-like II"/>
    <property type="match status" value="2"/>
</dbReference>
<name>A0A917T0W6_9ACTN</name>
<gene>
    <name evidence="4" type="ORF">GCM10007977_004370</name>
</gene>